<evidence type="ECO:0000313" key="2">
    <source>
        <dbReference type="EMBL" id="GMI29383.1"/>
    </source>
</evidence>
<protein>
    <submittedName>
        <fullName evidence="2">Uncharacterized protein</fullName>
    </submittedName>
</protein>
<keyword evidence="1" id="KW-1133">Transmembrane helix</keyword>
<feature type="transmembrane region" description="Helical" evidence="1">
    <location>
        <begin position="81"/>
        <end position="104"/>
    </location>
</feature>
<reference evidence="2 3" key="1">
    <citation type="journal article" date="2023" name="Commun. Biol.">
        <title>Genome analysis of Parmales, the sister group of diatoms, reveals the evolutionary specialization of diatoms from phago-mixotrophs to photoautotrophs.</title>
        <authorList>
            <person name="Ban H."/>
            <person name="Sato S."/>
            <person name="Yoshikawa S."/>
            <person name="Yamada K."/>
            <person name="Nakamura Y."/>
            <person name="Ichinomiya M."/>
            <person name="Sato N."/>
            <person name="Blanc-Mathieu R."/>
            <person name="Endo H."/>
            <person name="Kuwata A."/>
            <person name="Ogata H."/>
        </authorList>
    </citation>
    <scope>NUCLEOTIDE SEQUENCE [LARGE SCALE GENOMIC DNA]</scope>
</reference>
<name>A0ABQ6MP06_9STRA</name>
<keyword evidence="1" id="KW-0472">Membrane</keyword>
<organism evidence="2 3">
    <name type="scientific">Tetraparma gracilis</name>
    <dbReference type="NCBI Taxonomy" id="2962635"/>
    <lineage>
        <taxon>Eukaryota</taxon>
        <taxon>Sar</taxon>
        <taxon>Stramenopiles</taxon>
        <taxon>Ochrophyta</taxon>
        <taxon>Bolidophyceae</taxon>
        <taxon>Parmales</taxon>
        <taxon>Triparmaceae</taxon>
        <taxon>Tetraparma</taxon>
    </lineage>
</organism>
<evidence type="ECO:0000313" key="3">
    <source>
        <dbReference type="Proteomes" id="UP001165060"/>
    </source>
</evidence>
<proteinExistence type="predicted"/>
<gene>
    <name evidence="2" type="ORF">TeGR_g9222</name>
</gene>
<keyword evidence="1" id="KW-0812">Transmembrane</keyword>
<keyword evidence="3" id="KW-1185">Reference proteome</keyword>
<accession>A0ABQ6MP06</accession>
<dbReference type="Proteomes" id="UP001165060">
    <property type="component" value="Unassembled WGS sequence"/>
</dbReference>
<dbReference type="EMBL" id="BRYB01004334">
    <property type="protein sequence ID" value="GMI29383.1"/>
    <property type="molecule type" value="Genomic_DNA"/>
</dbReference>
<comment type="caution">
    <text evidence="2">The sequence shown here is derived from an EMBL/GenBank/DDBJ whole genome shotgun (WGS) entry which is preliminary data.</text>
</comment>
<evidence type="ECO:0000256" key="1">
    <source>
        <dbReference type="SAM" id="Phobius"/>
    </source>
</evidence>
<sequence length="397" mass="43817">MTRSGHGHHSSNSSWGDWGRSYNNSSSWGHNRHHHRTDYGSSYTTSSVMYGRRSSGSCDDLCCARPSPTSHRPQNRSNGSCCLCCSFTVVGVYLLCFLCFVLSWSSGGTFDLDSGETAKLWSLPCQHIPESACFLQSIQITGGAGGPLEGVQIRGFDRTPPRKRDLRVRRFHAVTTVEADSYTYFSWNLNRGGSVSCAVDGDGVYVLTFPSRRRFEDWADDSGVHSWRSRYWVSGRRSFLLPAASDGEFFVAVDNDFWWSDATAHLSCEIANVDFDLRRGARWGCDDDLCDVPLHEGGGMVFVEAPESDGRDAEFELEWEGVVDWGVVFNQHVLPACGFLVAAVVINKIGGMCGRRKVSRLETAAAAMEAEAHAETEEAALLRPTAPVYAVPVAQYT</sequence>